<evidence type="ECO:0000256" key="2">
    <source>
        <dbReference type="SAM" id="SignalP"/>
    </source>
</evidence>
<feature type="compositionally biased region" description="Low complexity" evidence="1">
    <location>
        <begin position="100"/>
        <end position="113"/>
    </location>
</feature>
<feature type="signal peptide" evidence="2">
    <location>
        <begin position="1"/>
        <end position="26"/>
    </location>
</feature>
<evidence type="ECO:0000256" key="1">
    <source>
        <dbReference type="SAM" id="MobiDB-lite"/>
    </source>
</evidence>
<gene>
    <name evidence="3" type="ORF">KC19_1G299200</name>
</gene>
<comment type="caution">
    <text evidence="3">The sequence shown here is derived from an EMBL/GenBank/DDBJ whole genome shotgun (WGS) entry which is preliminary data.</text>
</comment>
<accession>A0A8T0JDD1</accession>
<dbReference type="Proteomes" id="UP000822688">
    <property type="component" value="Chromosome 1"/>
</dbReference>
<keyword evidence="2" id="KW-0732">Signal</keyword>
<evidence type="ECO:0000313" key="3">
    <source>
        <dbReference type="EMBL" id="KAG0593023.1"/>
    </source>
</evidence>
<sequence length="145" mass="14839">MALLRAGFVVAMMFIFLLVAPVSVLGGSTGLLDEQDSVSGILLRGTNSGGELGSPDLFHRGFSGRKMLAAGRPVEASGPGSEASTEQLVRHESTVDSTVPSAETQSTSTAPAPPAHFAARFAFLFRSLAKGSSPPSTGTPSPGHN</sequence>
<keyword evidence="4" id="KW-1185">Reference proteome</keyword>
<proteinExistence type="predicted"/>
<organism evidence="3 4">
    <name type="scientific">Ceratodon purpureus</name>
    <name type="common">Fire moss</name>
    <name type="synonym">Dicranum purpureum</name>
    <dbReference type="NCBI Taxonomy" id="3225"/>
    <lineage>
        <taxon>Eukaryota</taxon>
        <taxon>Viridiplantae</taxon>
        <taxon>Streptophyta</taxon>
        <taxon>Embryophyta</taxon>
        <taxon>Bryophyta</taxon>
        <taxon>Bryophytina</taxon>
        <taxon>Bryopsida</taxon>
        <taxon>Dicranidae</taxon>
        <taxon>Pseudoditrichales</taxon>
        <taxon>Ditrichaceae</taxon>
        <taxon>Ceratodon</taxon>
    </lineage>
</organism>
<dbReference type="AlphaFoldDB" id="A0A8T0JDD1"/>
<evidence type="ECO:0000313" key="4">
    <source>
        <dbReference type="Proteomes" id="UP000822688"/>
    </source>
</evidence>
<feature type="chain" id="PRO_5035893789" evidence="2">
    <location>
        <begin position="27"/>
        <end position="145"/>
    </location>
</feature>
<reference evidence="3" key="1">
    <citation type="submission" date="2020-06" db="EMBL/GenBank/DDBJ databases">
        <title>WGS assembly of Ceratodon purpureus strain R40.</title>
        <authorList>
            <person name="Carey S.B."/>
            <person name="Jenkins J."/>
            <person name="Shu S."/>
            <person name="Lovell J.T."/>
            <person name="Sreedasyam A."/>
            <person name="Maumus F."/>
            <person name="Tiley G.P."/>
            <person name="Fernandez-Pozo N."/>
            <person name="Barry K."/>
            <person name="Chen C."/>
            <person name="Wang M."/>
            <person name="Lipzen A."/>
            <person name="Daum C."/>
            <person name="Saski C.A."/>
            <person name="Payton A.C."/>
            <person name="Mcbreen J.C."/>
            <person name="Conrad R.E."/>
            <person name="Kollar L.M."/>
            <person name="Olsson S."/>
            <person name="Huttunen S."/>
            <person name="Landis J.B."/>
            <person name="Wickett N.J."/>
            <person name="Johnson M.G."/>
            <person name="Rensing S.A."/>
            <person name="Grimwood J."/>
            <person name="Schmutz J."/>
            <person name="Mcdaniel S.F."/>
        </authorList>
    </citation>
    <scope>NUCLEOTIDE SEQUENCE</scope>
    <source>
        <strain evidence="3">R40</strain>
    </source>
</reference>
<dbReference type="EMBL" id="CM026421">
    <property type="protein sequence ID" value="KAG0593023.1"/>
    <property type="molecule type" value="Genomic_DNA"/>
</dbReference>
<feature type="region of interest" description="Disordered" evidence="1">
    <location>
        <begin position="71"/>
        <end position="113"/>
    </location>
</feature>
<protein>
    <submittedName>
        <fullName evidence="3">Uncharacterized protein</fullName>
    </submittedName>
</protein>
<name>A0A8T0JDD1_CERPU</name>